<reference evidence="5 6" key="1">
    <citation type="submission" date="2018-08" db="EMBL/GenBank/DDBJ databases">
        <title>A genome reference for cultivated species of the human gut microbiota.</title>
        <authorList>
            <person name="Zou Y."/>
            <person name="Xue W."/>
            <person name="Luo G."/>
        </authorList>
    </citation>
    <scope>NUCLEOTIDE SEQUENCE [LARGE SCALE GENOMIC DNA]</scope>
    <source>
        <strain evidence="2 6">AF28-15</strain>
        <strain evidence="4 7">AM27-11</strain>
        <strain evidence="3 5">AM42-1AC</strain>
    </source>
</reference>
<keyword evidence="1" id="KW-0472">Membrane</keyword>
<name>A0A414LSI8_9FIRM</name>
<evidence type="ECO:0000313" key="6">
    <source>
        <dbReference type="Proteomes" id="UP000283738"/>
    </source>
</evidence>
<dbReference type="EMBL" id="QRTF01000016">
    <property type="protein sequence ID" value="RGQ49344.1"/>
    <property type="molecule type" value="Genomic_DNA"/>
</dbReference>
<evidence type="ECO:0000313" key="4">
    <source>
        <dbReference type="EMBL" id="RHE97572.1"/>
    </source>
</evidence>
<dbReference type="RefSeq" id="WP_118109989.1">
    <property type="nucleotide sequence ID" value="NZ_QRTF01000016.1"/>
</dbReference>
<keyword evidence="1" id="KW-1133">Transmembrane helix</keyword>
<dbReference type="Proteomes" id="UP000283492">
    <property type="component" value="Unassembled WGS sequence"/>
</dbReference>
<proteinExistence type="predicted"/>
<dbReference type="PROSITE" id="PS51257">
    <property type="entry name" value="PROKAR_LIPOPROTEIN"/>
    <property type="match status" value="1"/>
</dbReference>
<dbReference type="Proteomes" id="UP000283738">
    <property type="component" value="Unassembled WGS sequence"/>
</dbReference>
<feature type="transmembrane region" description="Helical" evidence="1">
    <location>
        <begin position="90"/>
        <end position="112"/>
    </location>
</feature>
<evidence type="ECO:0000313" key="3">
    <source>
        <dbReference type="EMBL" id="RHA88055.1"/>
    </source>
</evidence>
<protein>
    <submittedName>
        <fullName evidence="4">Uncharacterized protein</fullName>
    </submittedName>
</protein>
<comment type="caution">
    <text evidence="4">The sequence shown here is derived from an EMBL/GenBank/DDBJ whole genome shotgun (WGS) entry which is preliminary data.</text>
</comment>
<organism evidence="4 7">
    <name type="scientific">Roseburia inulinivorans</name>
    <dbReference type="NCBI Taxonomy" id="360807"/>
    <lineage>
        <taxon>Bacteria</taxon>
        <taxon>Bacillati</taxon>
        <taxon>Bacillota</taxon>
        <taxon>Clostridia</taxon>
        <taxon>Lachnospirales</taxon>
        <taxon>Lachnospiraceae</taxon>
        <taxon>Roseburia</taxon>
    </lineage>
</organism>
<evidence type="ECO:0000313" key="5">
    <source>
        <dbReference type="Proteomes" id="UP000283492"/>
    </source>
</evidence>
<keyword evidence="1" id="KW-0812">Transmembrane</keyword>
<sequence length="215" mass="25151">MEQKDIQAEKQLIQTWKSIMLLSWFTSIVGIGCWIQAGNEIIVGNMNKGVIWLIYGMVHIIVACFGIRFSKRKNEKLQDSKYIVRRKKGICILGIVTYCVTVCVFLLTLIFLEMSYIAFIYMACCTSCLLIISFFWFSMYREQKIIVREKEIVICNFFGKRRMIDRQEIGQITSDQNHVRYGFMNKQNQQLFAVSVNMVDAVAFIQDTLDELEKR</sequence>
<dbReference type="Proteomes" id="UP000286271">
    <property type="component" value="Unassembled WGS sequence"/>
</dbReference>
<dbReference type="EMBL" id="QSKW01000012">
    <property type="protein sequence ID" value="RHE97572.1"/>
    <property type="molecule type" value="Genomic_DNA"/>
</dbReference>
<evidence type="ECO:0000313" key="2">
    <source>
        <dbReference type="EMBL" id="RGQ49344.1"/>
    </source>
</evidence>
<gene>
    <name evidence="4" type="ORF">DW707_09160</name>
    <name evidence="3" type="ORF">DW914_09720</name>
    <name evidence="2" type="ORF">DWY96_08610</name>
</gene>
<feature type="transmembrane region" description="Helical" evidence="1">
    <location>
        <begin position="49"/>
        <end position="69"/>
    </location>
</feature>
<feature type="transmembrane region" description="Helical" evidence="1">
    <location>
        <begin position="118"/>
        <end position="140"/>
    </location>
</feature>
<feature type="transmembrane region" description="Helical" evidence="1">
    <location>
        <begin position="21"/>
        <end position="37"/>
    </location>
</feature>
<dbReference type="EMBL" id="QSFX01000016">
    <property type="protein sequence ID" value="RHA88055.1"/>
    <property type="molecule type" value="Genomic_DNA"/>
</dbReference>
<evidence type="ECO:0000313" key="7">
    <source>
        <dbReference type="Proteomes" id="UP000286271"/>
    </source>
</evidence>
<dbReference type="AlphaFoldDB" id="A0A414LSI8"/>
<evidence type="ECO:0000256" key="1">
    <source>
        <dbReference type="SAM" id="Phobius"/>
    </source>
</evidence>
<accession>A0A414LSI8</accession>